<gene>
    <name evidence="2" type="ORF">BHX94_12515</name>
</gene>
<accession>A0A327ZZL9</accession>
<dbReference type="EMBL" id="PZJG01000031">
    <property type="protein sequence ID" value="RAK47672.1"/>
    <property type="molecule type" value="Genomic_DNA"/>
</dbReference>
<dbReference type="Pfam" id="PF06114">
    <property type="entry name" value="Peptidase_M78"/>
    <property type="match status" value="1"/>
</dbReference>
<organism evidence="2 3">
    <name type="scientific">Macrococcoides bohemicum</name>
    <dbReference type="NCBI Taxonomy" id="1903056"/>
    <lineage>
        <taxon>Bacteria</taxon>
        <taxon>Bacillati</taxon>
        <taxon>Bacillota</taxon>
        <taxon>Bacilli</taxon>
        <taxon>Bacillales</taxon>
        <taxon>Staphylococcaceae</taxon>
        <taxon>Macrococcoides</taxon>
    </lineage>
</organism>
<proteinExistence type="predicted"/>
<protein>
    <recommendedName>
        <fullName evidence="1">IrrE N-terminal-like domain-containing protein</fullName>
    </recommendedName>
</protein>
<dbReference type="AlphaFoldDB" id="A0A327ZZL9"/>
<comment type="caution">
    <text evidence="2">The sequence shown here is derived from an EMBL/GenBank/DDBJ whole genome shotgun (WGS) entry which is preliminary data.</text>
</comment>
<dbReference type="RefSeq" id="WP_111744471.1">
    <property type="nucleotide sequence ID" value="NZ_CM009973.1"/>
</dbReference>
<evidence type="ECO:0000313" key="3">
    <source>
        <dbReference type="Proteomes" id="UP000249579"/>
    </source>
</evidence>
<evidence type="ECO:0000313" key="2">
    <source>
        <dbReference type="EMBL" id="RAK47672.1"/>
    </source>
</evidence>
<sequence length="660" mass="76335">MAYNKKNWMKAKEEEKKQWADDAIEKISFHQKSPDEALEFFKFMAKMYDYSPRNIAMMQDQYPGALFVGSKDKFKELGFNVLDDQKPINILAPNPVTYIKLPDNKMKQYKYATKEEKQKVKDNELDTVKKMYYKLSPVYDVTQTDAKPKDYPSIYPNARMELEMNDPKFAEKLKNANIKYLDSLGITVKEENFSKNGMGVAKGYYAPGENVIGLNKLNTSSENVKTLMHETAHAVMHKHDRETPTNIKELEAELTSFVVNKHYGIDTSDFTIPYIANWTDNMNNVKDVEKSLKNISQASEKIIKGIDNELYKSMELENKKDLVFENTDEIIIGIKGVKEMDIRNFVENEKTDLSNLFGNDTQVQVKAFDGKLVDSLDSEHDMQTHISIKPNTKEIINDEYLNNVMQDLNHDYGEKLEAVSGRYPHFTTYHIEIDNDEILIHDAYGKITEMDLKKASPIEKDFVKEKMNVFQATKEPHHLHNVYADDRQPTPIKEMLEFKDFEEVYNSRIESDMSKEFIVTQLHEQDQLGDIHREGVVNEKTRERLDSLSKKLGIDKDNHFKDVVVRLIDEERVMPLKVLAENIIKGKISDTFDYEVFIKPDEPLFKGKYEKAIDSSITKTITKESDKKGLSDDLNCVLNKAKENSKEKTKEAGMERSLAD</sequence>
<dbReference type="Proteomes" id="UP000249579">
    <property type="component" value="Plasmid pZKMB2"/>
</dbReference>
<geneLocation type="plasmid" evidence="3">
    <name>pzkmb2</name>
</geneLocation>
<keyword evidence="2" id="KW-0614">Plasmid</keyword>
<dbReference type="Gene3D" id="1.10.10.2910">
    <property type="match status" value="1"/>
</dbReference>
<reference evidence="2 3" key="1">
    <citation type="journal article" date="2018" name="Front. Microbiol.">
        <title>Description and Comparative Genomics of Macrococcus caseolyticus subsp. hominis subsp. nov., Macrococcus goetzii sp. nov., Macrococcus epidermidis sp. nov., and Macrococcus bohemicus sp. nov., Novel Macrococci From Human Clinical Material With Virulence Potential and Suspected Uptake of Foreign DNA by Natural Transformation.</title>
        <authorList>
            <person name="Maslanova I."/>
            <person name="Wertheimer Z."/>
            <person name="Sedlacek I."/>
            <person name="Svec P."/>
            <person name="Indrakova A."/>
            <person name="Kovarovic V."/>
            <person name="Schumann P."/>
            <person name="Sproer C."/>
            <person name="Kralova S."/>
            <person name="Sedo O."/>
            <person name="Kristofova L."/>
            <person name="Vrbovska V."/>
            <person name="Fuzik T."/>
            <person name="Petras P."/>
            <person name="Zdrahal Z."/>
            <person name="Ruzickova V."/>
            <person name="Doskar J."/>
            <person name="Pantucek R."/>
        </authorList>
    </citation>
    <scope>NUCLEOTIDE SEQUENCE [LARGE SCALE GENOMIC DNA]</scope>
    <source>
        <strain evidence="2 3">03/115</strain>
        <plasmid evidence="2">pZKMB2</plasmid>
    </source>
</reference>
<dbReference type="OrthoDB" id="9803716at2"/>
<dbReference type="InterPro" id="IPR010359">
    <property type="entry name" value="IrrE_HExxH"/>
</dbReference>
<name>A0A327ZZL9_9STAP</name>
<feature type="domain" description="IrrE N-terminal-like" evidence="1">
    <location>
        <begin position="182"/>
        <end position="254"/>
    </location>
</feature>
<evidence type="ECO:0000259" key="1">
    <source>
        <dbReference type="Pfam" id="PF06114"/>
    </source>
</evidence>